<evidence type="ECO:0000313" key="3">
    <source>
        <dbReference type="Proteomes" id="UP000284702"/>
    </source>
</evidence>
<dbReference type="InterPro" id="IPR052050">
    <property type="entry name" value="SecEffector_AnkRepeat"/>
</dbReference>
<feature type="region of interest" description="Disordered" evidence="1">
    <location>
        <begin position="301"/>
        <end position="354"/>
    </location>
</feature>
<feature type="compositionally biased region" description="Low complexity" evidence="1">
    <location>
        <begin position="308"/>
        <end position="327"/>
    </location>
</feature>
<dbReference type="Gene3D" id="1.20.1270.60">
    <property type="entry name" value="Arfaptin homology (AH) domain/BAR domain"/>
    <property type="match status" value="1"/>
</dbReference>
<evidence type="ECO:0000313" key="2">
    <source>
        <dbReference type="EMBL" id="RQM11747.1"/>
    </source>
</evidence>
<evidence type="ECO:0000256" key="1">
    <source>
        <dbReference type="SAM" id="MobiDB-lite"/>
    </source>
</evidence>
<dbReference type="VEuPathDB" id="FungiDB:H257_17009"/>
<dbReference type="Proteomes" id="UP000284702">
    <property type="component" value="Unassembled WGS sequence"/>
</dbReference>
<protein>
    <submittedName>
        <fullName evidence="2">Uncharacterized protein</fullName>
    </submittedName>
</protein>
<feature type="compositionally biased region" description="Basic residues" evidence="1">
    <location>
        <begin position="591"/>
        <end position="603"/>
    </location>
</feature>
<dbReference type="InterPro" id="IPR036770">
    <property type="entry name" value="Ankyrin_rpt-contain_sf"/>
</dbReference>
<name>A0A3R7W5C4_APHAT</name>
<proteinExistence type="predicted"/>
<dbReference type="PANTHER" id="PTHR46586:SF3">
    <property type="entry name" value="ANKYRIN REPEAT-CONTAINING PROTEIN"/>
    <property type="match status" value="1"/>
</dbReference>
<feature type="compositionally biased region" description="Polar residues" evidence="1">
    <location>
        <begin position="218"/>
        <end position="228"/>
    </location>
</feature>
<feature type="region of interest" description="Disordered" evidence="1">
    <location>
        <begin position="180"/>
        <end position="205"/>
    </location>
</feature>
<dbReference type="PANTHER" id="PTHR46586">
    <property type="entry name" value="ANKYRIN REPEAT-CONTAINING PROTEIN"/>
    <property type="match status" value="1"/>
</dbReference>
<keyword evidence="3" id="KW-1185">Reference proteome</keyword>
<dbReference type="Gene3D" id="1.25.40.20">
    <property type="entry name" value="Ankyrin repeat-containing domain"/>
    <property type="match status" value="1"/>
</dbReference>
<gene>
    <name evidence="2" type="ORF">B5M09_004479</name>
</gene>
<feature type="compositionally biased region" description="Pro residues" evidence="1">
    <location>
        <begin position="234"/>
        <end position="247"/>
    </location>
</feature>
<dbReference type="VEuPathDB" id="FungiDB:H257_16993"/>
<feature type="region of interest" description="Disordered" evidence="1">
    <location>
        <begin position="559"/>
        <end position="603"/>
    </location>
</feature>
<comment type="caution">
    <text evidence="2">The sequence shown here is derived from an EMBL/GenBank/DDBJ whole genome shotgun (WGS) entry which is preliminary data.</text>
</comment>
<sequence>MAIQKDYSGSDTVVALKATYPRRMISEQLTSIESAIQGIHTATSVASVLKLNTAYCWLDFDRWLWTPKKPVRHSLRSVHLDGDAAHGIHVGGVTANTSMCWVLTESIRAYIETYTAADLPGISGLYDMTSGQGTLLKMVVSWRLMQRVVVDLASTVFDVPNNQVDEDTCPLLRYGAVRLPDTGRRHRPPIPDESSTSSPQEQKSDPFRLFVKTIQSSLGKATQRSNSFPRFKLLPPPPSPSQPPPLDNVPSRRIQSLPTTLSLVDCVTQLRSASVAELSLACNVSTAVARQVVAIANTCVPQVPTTPPSTRTTTSSSSTTTATSSPSNQIDPTTKGAGPSFSSFPPPFNNQEDVHDIEEDSPAFRRVLQDMDSISATAHGRVQTIVSAAAAVIQASQGFMEAFRHFQQAMDDTLHWWTNQNESDDDCASSTPRQSFLLRPFWQHMEEDVLSSHVAITDALNVHVITSWNQFAHLYHGDEYARRRHKLNMRFTQHHSLALAYAMTPLANDVMLNMEAEGQDRVLGAAHDAFESARHDVVTHFRSMLYIVVEEGSAIFLEDDQDNDNHIPPYTRPNNHDSDTDNTDDASPSPHPHRLPPAKRVKQHIKDDVVSSSPLKHVPSIYTHTRVLLSTELLLPVVPKFQPGAYVDILSLLNVSFCQCKTRRGLDRWVEYLEQLDTIFSAWYGIHGRSRIRHFHRCVPKGPTRAASVGNVTAMRRMYRFKLVLDDCIIAAVINGQFNVLQYLHADGSVNSFPKHCMQHAVACGHLGIVRFLDTYRLEARGGPAMNAVSEFGRLRVVKWLHYHQREGCNTWAMDAAA</sequence>
<dbReference type="AlphaFoldDB" id="A0A3R7W5C4"/>
<reference evidence="2" key="1">
    <citation type="submission" date="2018-07" db="EMBL/GenBank/DDBJ databases">
        <title>Annotation of Aphanomyces astaci genome assembly.</title>
        <authorList>
            <person name="Studholme D.J."/>
        </authorList>
    </citation>
    <scope>NUCLEOTIDE SEQUENCE [LARGE SCALE GENOMIC DNA]</scope>
    <source>
        <strain evidence="2">Pc</strain>
    </source>
</reference>
<dbReference type="InterPro" id="IPR027267">
    <property type="entry name" value="AH/BAR_dom_sf"/>
</dbReference>
<feature type="region of interest" description="Disordered" evidence="1">
    <location>
        <begin position="218"/>
        <end position="252"/>
    </location>
</feature>
<accession>A0A3R7W5C4</accession>
<organism evidence="2 3">
    <name type="scientific">Aphanomyces astaci</name>
    <name type="common">Crayfish plague agent</name>
    <dbReference type="NCBI Taxonomy" id="112090"/>
    <lineage>
        <taxon>Eukaryota</taxon>
        <taxon>Sar</taxon>
        <taxon>Stramenopiles</taxon>
        <taxon>Oomycota</taxon>
        <taxon>Saprolegniomycetes</taxon>
        <taxon>Saprolegniales</taxon>
        <taxon>Verrucalvaceae</taxon>
        <taxon>Aphanomyces</taxon>
    </lineage>
</organism>
<dbReference type="SUPFAM" id="SSF140860">
    <property type="entry name" value="Pseudo ankyrin repeat-like"/>
    <property type="match status" value="1"/>
</dbReference>
<dbReference type="EMBL" id="MZMZ02005914">
    <property type="protein sequence ID" value="RQM11747.1"/>
    <property type="molecule type" value="Genomic_DNA"/>
</dbReference>